<dbReference type="InterPro" id="IPR018313">
    <property type="entry name" value="SBP_3_CS"/>
</dbReference>
<dbReference type="SMART" id="SM00062">
    <property type="entry name" value="PBPb"/>
    <property type="match status" value="1"/>
</dbReference>
<dbReference type="PANTHER" id="PTHR35936">
    <property type="entry name" value="MEMBRANE-BOUND LYTIC MUREIN TRANSGLYCOSYLASE F"/>
    <property type="match status" value="1"/>
</dbReference>
<evidence type="ECO:0000256" key="6">
    <source>
        <dbReference type="RuleBase" id="RU003744"/>
    </source>
</evidence>
<accession>A0A7L9GAV3</accession>
<proteinExistence type="inferred from homology"/>
<keyword evidence="11" id="KW-1185">Reference proteome</keyword>
<evidence type="ECO:0000256" key="3">
    <source>
        <dbReference type="ARBA" id="ARBA00022448"/>
    </source>
</evidence>
<dbReference type="GO" id="GO:0030288">
    <property type="term" value="C:outer membrane-bounded periplasmic space"/>
    <property type="evidence" value="ECO:0007669"/>
    <property type="project" value="InterPro"/>
</dbReference>
<evidence type="ECO:0000256" key="1">
    <source>
        <dbReference type="ARBA" id="ARBA00004418"/>
    </source>
</evidence>
<feature type="domain" description="Solute-binding protein family 3/N-terminal" evidence="8">
    <location>
        <begin position="30"/>
        <end position="256"/>
    </location>
</feature>
<evidence type="ECO:0000256" key="7">
    <source>
        <dbReference type="SAM" id="SignalP"/>
    </source>
</evidence>
<name>A0A7L9GAV3_9PSED</name>
<reference evidence="10" key="1">
    <citation type="submission" date="2020-09" db="EMBL/GenBank/DDBJ databases">
        <title>Complete genome sequence of Pseudomonas taiwanensis CC, a plant growth-promoting and biotite-weathering strain.</title>
        <authorList>
            <person name="Cheng C."/>
        </authorList>
    </citation>
    <scope>NUCLEOTIDE SEQUENCE [LARGE SCALE GENOMIC DNA]</scope>
    <source>
        <strain evidence="10">WRS8</strain>
    </source>
</reference>
<dbReference type="InterPro" id="IPR005768">
    <property type="entry name" value="Lys_Arg_Orn-bd"/>
</dbReference>
<evidence type="ECO:0000313" key="10">
    <source>
        <dbReference type="EMBL" id="QOJ89550.1"/>
    </source>
</evidence>
<dbReference type="RefSeq" id="WP_192907341.1">
    <property type="nucleotide sequence ID" value="NZ_CP062699.1"/>
</dbReference>
<dbReference type="PROSITE" id="PS01039">
    <property type="entry name" value="SBP_BACTERIAL_3"/>
    <property type="match status" value="1"/>
</dbReference>
<gene>
    <name evidence="10" type="ORF">ICN73_16945</name>
</gene>
<dbReference type="AlphaFoldDB" id="A0A7L9GAV3"/>
<evidence type="ECO:0000256" key="2">
    <source>
        <dbReference type="ARBA" id="ARBA00010333"/>
    </source>
</evidence>
<protein>
    <submittedName>
        <fullName evidence="10">Transporter substrate-binding domain-containing protein</fullName>
    </submittedName>
</protein>
<feature type="signal peptide" evidence="7">
    <location>
        <begin position="1"/>
        <end position="25"/>
    </location>
</feature>
<feature type="chain" id="PRO_5031520497" evidence="7">
    <location>
        <begin position="26"/>
        <end position="258"/>
    </location>
</feature>
<sequence length="258" mass="28226">MKLAKCVLFAALGLGSALMAGIASADELKEIRIATEGTYPPFSYLDKGKLTGFDVDIANALCERMKIKCEIVAQEWDGMIPGLVAGKYDAIVASMNITEERKKKIDFSNKYYATPARFITVKDGGVSAITPADLAGKSIGVQVSTTQSNYLEENYKDSDIKQYKTVDDAAMDLANGRIDTVFSDAALLYVWMKTKDGACCAFVGGDVVNEKYFGVGKGVGVRQGEVELREQFNKAIAELRADGTYEKINQKYFPFSIY</sequence>
<evidence type="ECO:0000259" key="9">
    <source>
        <dbReference type="SMART" id="SM00079"/>
    </source>
</evidence>
<dbReference type="InterPro" id="IPR001638">
    <property type="entry name" value="Solute-binding_3/MltF_N"/>
</dbReference>
<comment type="similarity">
    <text evidence="2 6">Belongs to the bacterial solute-binding protein 3 family.</text>
</comment>
<evidence type="ECO:0000256" key="5">
    <source>
        <dbReference type="ARBA" id="ARBA00022764"/>
    </source>
</evidence>
<dbReference type="EMBL" id="CP062699">
    <property type="protein sequence ID" value="QOJ89550.1"/>
    <property type="molecule type" value="Genomic_DNA"/>
</dbReference>
<dbReference type="KEGG" id="ptai:ICN73_16945"/>
<dbReference type="GO" id="GO:0016020">
    <property type="term" value="C:membrane"/>
    <property type="evidence" value="ECO:0007669"/>
    <property type="project" value="InterPro"/>
</dbReference>
<comment type="subcellular location">
    <subcellularLocation>
        <location evidence="1">Periplasm</location>
    </subcellularLocation>
</comment>
<dbReference type="Gene3D" id="3.40.190.10">
    <property type="entry name" value="Periplasmic binding protein-like II"/>
    <property type="match status" value="2"/>
</dbReference>
<dbReference type="NCBIfam" id="TIGR01096">
    <property type="entry name" value="3A0103s03R"/>
    <property type="match status" value="1"/>
</dbReference>
<evidence type="ECO:0000256" key="4">
    <source>
        <dbReference type="ARBA" id="ARBA00022729"/>
    </source>
</evidence>
<dbReference type="PANTHER" id="PTHR35936:SF17">
    <property type="entry name" value="ARGININE-BINDING EXTRACELLULAR PROTEIN ARTP"/>
    <property type="match status" value="1"/>
</dbReference>
<keyword evidence="4 7" id="KW-0732">Signal</keyword>
<evidence type="ECO:0000259" key="8">
    <source>
        <dbReference type="SMART" id="SM00062"/>
    </source>
</evidence>
<organism evidence="10 11">
    <name type="scientific">Pseudomonas taiwanensis</name>
    <dbReference type="NCBI Taxonomy" id="470150"/>
    <lineage>
        <taxon>Bacteria</taxon>
        <taxon>Pseudomonadati</taxon>
        <taxon>Pseudomonadota</taxon>
        <taxon>Gammaproteobacteria</taxon>
        <taxon>Pseudomonadales</taxon>
        <taxon>Pseudomonadaceae</taxon>
        <taxon>Pseudomonas</taxon>
    </lineage>
</organism>
<dbReference type="InterPro" id="IPR001320">
    <property type="entry name" value="Iontro_rcpt_C"/>
</dbReference>
<dbReference type="SUPFAM" id="SSF53850">
    <property type="entry name" value="Periplasmic binding protein-like II"/>
    <property type="match status" value="1"/>
</dbReference>
<dbReference type="Proteomes" id="UP000593847">
    <property type="component" value="Chromosome"/>
</dbReference>
<keyword evidence="5" id="KW-0574">Periplasm</keyword>
<evidence type="ECO:0000313" key="11">
    <source>
        <dbReference type="Proteomes" id="UP000593847"/>
    </source>
</evidence>
<feature type="domain" description="Ionotropic glutamate receptor C-terminal" evidence="9">
    <location>
        <begin position="30"/>
        <end position="255"/>
    </location>
</feature>
<dbReference type="GO" id="GO:0015276">
    <property type="term" value="F:ligand-gated monoatomic ion channel activity"/>
    <property type="evidence" value="ECO:0007669"/>
    <property type="project" value="InterPro"/>
</dbReference>
<dbReference type="Pfam" id="PF00497">
    <property type="entry name" value="SBP_bac_3"/>
    <property type="match status" value="1"/>
</dbReference>
<keyword evidence="3" id="KW-0813">Transport</keyword>
<dbReference type="SMART" id="SM00079">
    <property type="entry name" value="PBPe"/>
    <property type="match status" value="1"/>
</dbReference>